<keyword evidence="3" id="KW-1185">Reference proteome</keyword>
<organism evidence="2 3">
    <name type="scientific">Prorocentrum cordatum</name>
    <dbReference type="NCBI Taxonomy" id="2364126"/>
    <lineage>
        <taxon>Eukaryota</taxon>
        <taxon>Sar</taxon>
        <taxon>Alveolata</taxon>
        <taxon>Dinophyceae</taxon>
        <taxon>Prorocentrales</taxon>
        <taxon>Prorocentraceae</taxon>
        <taxon>Prorocentrum</taxon>
    </lineage>
</organism>
<dbReference type="EMBL" id="CAUYUJ010003381">
    <property type="protein sequence ID" value="CAK0805102.1"/>
    <property type="molecule type" value="Genomic_DNA"/>
</dbReference>
<feature type="compositionally biased region" description="Basic residues" evidence="1">
    <location>
        <begin position="58"/>
        <end position="82"/>
    </location>
</feature>
<name>A0ABN9QJR1_9DINO</name>
<feature type="region of interest" description="Disordered" evidence="1">
    <location>
        <begin position="55"/>
        <end position="85"/>
    </location>
</feature>
<gene>
    <name evidence="2" type="ORF">PCOR1329_LOCUS11720</name>
</gene>
<evidence type="ECO:0000313" key="3">
    <source>
        <dbReference type="Proteomes" id="UP001189429"/>
    </source>
</evidence>
<accession>A0ABN9QJR1</accession>
<protein>
    <submittedName>
        <fullName evidence="2">Uncharacterized protein</fullName>
    </submittedName>
</protein>
<evidence type="ECO:0000256" key="1">
    <source>
        <dbReference type="SAM" id="MobiDB-lite"/>
    </source>
</evidence>
<reference evidence="2" key="1">
    <citation type="submission" date="2023-10" db="EMBL/GenBank/DDBJ databases">
        <authorList>
            <person name="Chen Y."/>
            <person name="Shah S."/>
            <person name="Dougan E. K."/>
            <person name="Thang M."/>
            <person name="Chan C."/>
        </authorList>
    </citation>
    <scope>NUCLEOTIDE SEQUENCE [LARGE SCALE GENOMIC DNA]</scope>
</reference>
<proteinExistence type="predicted"/>
<dbReference type="Proteomes" id="UP001189429">
    <property type="component" value="Unassembled WGS sequence"/>
</dbReference>
<evidence type="ECO:0000313" key="2">
    <source>
        <dbReference type="EMBL" id="CAK0805102.1"/>
    </source>
</evidence>
<comment type="caution">
    <text evidence="2">The sequence shown here is derived from an EMBL/GenBank/DDBJ whole genome shotgun (WGS) entry which is preliminary data.</text>
</comment>
<sequence length="216" mass="23272">MLCEVKNVSVRARNSRCDCDQAGGSRVQLAFRGCTGAWHLCAALLSAAPWCVGTTGTRRPRHGRRGRQRRAGAQHRGGKGQRRGGVAAAKLDGSQLLVHLAAASDSCAAQPPQDPEVPSCPRRATVSTRKKCCGRSCFKSGAQLPDRRSLPLPRPAAPAWPYGSTLAVETEVAVTAGMPVVVCAPRQRKRYFSSPLVWSPVVSTKNSILTWCRMRN</sequence>